<organism evidence="1 2">
    <name type="scientific">Bacteroides thetaiotaomicron</name>
    <dbReference type="NCBI Taxonomy" id="818"/>
    <lineage>
        <taxon>Bacteria</taxon>
        <taxon>Pseudomonadati</taxon>
        <taxon>Bacteroidota</taxon>
        <taxon>Bacteroidia</taxon>
        <taxon>Bacteroidales</taxon>
        <taxon>Bacteroidaceae</taxon>
        <taxon>Bacteroides</taxon>
    </lineage>
</organism>
<name>A0A174P5T2_BACT4</name>
<sequence length="51" mass="5847">MICNFMIFSESVGSRACLSAEKQLLGCFFVFMEGDASDVVKRKRERFLSVY</sequence>
<dbReference type="AlphaFoldDB" id="A0A174P5T2"/>
<reference evidence="1 2" key="1">
    <citation type="submission" date="2015-09" db="EMBL/GenBank/DDBJ databases">
        <authorList>
            <consortium name="Pathogen Informatics"/>
        </authorList>
    </citation>
    <scope>NUCLEOTIDE SEQUENCE [LARGE SCALE GENOMIC DNA]</scope>
    <source>
        <strain evidence="1 2">2789STDY5834945</strain>
    </source>
</reference>
<accession>A0A174P5T2</accession>
<evidence type="ECO:0000313" key="2">
    <source>
        <dbReference type="Proteomes" id="UP000095541"/>
    </source>
</evidence>
<proteinExistence type="predicted"/>
<dbReference type="EMBL" id="CZBI01000001">
    <property type="protein sequence ID" value="CUP54188.1"/>
    <property type="molecule type" value="Genomic_DNA"/>
</dbReference>
<protein>
    <submittedName>
        <fullName evidence="1">Uncharacterized protein</fullName>
    </submittedName>
</protein>
<gene>
    <name evidence="1" type="ORF">ERS852557_00949</name>
</gene>
<evidence type="ECO:0000313" key="1">
    <source>
        <dbReference type="EMBL" id="CUP54188.1"/>
    </source>
</evidence>
<dbReference type="Proteomes" id="UP000095541">
    <property type="component" value="Unassembled WGS sequence"/>
</dbReference>